<dbReference type="PANTHER" id="PTHR46300">
    <property type="entry name" value="P450, PUTATIVE (EUROFUNG)-RELATED-RELATED"/>
    <property type="match status" value="1"/>
</dbReference>
<dbReference type="CDD" id="cd11065">
    <property type="entry name" value="CYP64-like"/>
    <property type="match status" value="1"/>
</dbReference>
<dbReference type="PROSITE" id="PS00086">
    <property type="entry name" value="CYTOCHROME_P450"/>
    <property type="match status" value="1"/>
</dbReference>
<keyword evidence="4 9" id="KW-0349">Heme</keyword>
<sequence length="537" mass="60161">MSPFTFETLTNTLAPFTQTATDTMTWTVLGTLIVGGVYYHFVFCRNGLPLPPGPTVSWFGLGGKGTVKMPQEYAWLVFADWQKQFGDVIYVNVFKNPVLVLNSAEAAFDLLEKKSAIYSSRPVRTMQAEVMGFSWLFSSLPYGPWYKKHRTMFHNHFQAKAMPKYHHTLVDSAHTLLRNLSHTPENLHQHLRRTTTAIVLSACYGHHVAEQGDDYVKLADEALVGVGLSGNFGAFLVDYIPLLKYVPAWFPGAKFKRDGLKWRKLSLEMWNRPFDMVKARLAEGSAEPCLATVELEDLFQQANPDPDIETLIKDVAATTYAAGSDTTLSILLSFFLAMFLQPEIQERAYSEITAAIPDGDRLPSFEDRRRLPYLDCLVQECLRWGPVGNLAIAHCLTEDDTYRGWRVPKGTTVLANIWAMLRDPLVRYPDPMSFNPDRFSDVQQVNGLNPLPDLAFGFGRRICPGRFLAVETVWIVAVSVIASYKILKPLDEAGNEFTPEIAYTPGLISFPKPFGYRLVSRAKNAAALVDITLGGNA</sequence>
<proteinExistence type="inferred from homology"/>
<organism evidence="11 12">
    <name type="scientific">Mycena venus</name>
    <dbReference type="NCBI Taxonomy" id="2733690"/>
    <lineage>
        <taxon>Eukaryota</taxon>
        <taxon>Fungi</taxon>
        <taxon>Dikarya</taxon>
        <taxon>Basidiomycota</taxon>
        <taxon>Agaricomycotina</taxon>
        <taxon>Agaricomycetes</taxon>
        <taxon>Agaricomycetidae</taxon>
        <taxon>Agaricales</taxon>
        <taxon>Marasmiineae</taxon>
        <taxon>Mycenaceae</taxon>
        <taxon>Mycena</taxon>
    </lineage>
</organism>
<evidence type="ECO:0000256" key="8">
    <source>
        <dbReference type="ARBA" id="ARBA00023033"/>
    </source>
</evidence>
<comment type="pathway">
    <text evidence="2">Secondary metabolite biosynthesis.</text>
</comment>
<evidence type="ECO:0000256" key="2">
    <source>
        <dbReference type="ARBA" id="ARBA00005179"/>
    </source>
</evidence>
<dbReference type="InterPro" id="IPR050364">
    <property type="entry name" value="Cytochrome_P450_fung"/>
</dbReference>
<dbReference type="InterPro" id="IPR001128">
    <property type="entry name" value="Cyt_P450"/>
</dbReference>
<protein>
    <submittedName>
        <fullName evidence="11">O-methylsterigmatocystin oxidoreductase</fullName>
    </submittedName>
</protein>
<keyword evidence="5 9" id="KW-0479">Metal-binding</keyword>
<dbReference type="SUPFAM" id="SSF48264">
    <property type="entry name" value="Cytochrome P450"/>
    <property type="match status" value="1"/>
</dbReference>
<dbReference type="InterPro" id="IPR002401">
    <property type="entry name" value="Cyt_P450_E_grp-I"/>
</dbReference>
<dbReference type="EMBL" id="JACAZI010000007">
    <property type="protein sequence ID" value="KAF7355990.1"/>
    <property type="molecule type" value="Genomic_DNA"/>
</dbReference>
<accession>A0A8H7CZI9</accession>
<evidence type="ECO:0000256" key="7">
    <source>
        <dbReference type="ARBA" id="ARBA00023004"/>
    </source>
</evidence>
<dbReference type="GO" id="GO:0005506">
    <property type="term" value="F:iron ion binding"/>
    <property type="evidence" value="ECO:0007669"/>
    <property type="project" value="InterPro"/>
</dbReference>
<evidence type="ECO:0000256" key="10">
    <source>
        <dbReference type="RuleBase" id="RU000461"/>
    </source>
</evidence>
<keyword evidence="6 10" id="KW-0560">Oxidoreductase</keyword>
<keyword evidence="12" id="KW-1185">Reference proteome</keyword>
<dbReference type="PANTHER" id="PTHR46300:SF7">
    <property type="entry name" value="P450, PUTATIVE (EUROFUNG)-RELATED"/>
    <property type="match status" value="1"/>
</dbReference>
<name>A0A8H7CZI9_9AGAR</name>
<evidence type="ECO:0000313" key="11">
    <source>
        <dbReference type="EMBL" id="KAF7355990.1"/>
    </source>
</evidence>
<dbReference type="GO" id="GO:0020037">
    <property type="term" value="F:heme binding"/>
    <property type="evidence" value="ECO:0007669"/>
    <property type="project" value="InterPro"/>
</dbReference>
<dbReference type="Gene3D" id="1.10.630.10">
    <property type="entry name" value="Cytochrome P450"/>
    <property type="match status" value="1"/>
</dbReference>
<evidence type="ECO:0000313" key="12">
    <source>
        <dbReference type="Proteomes" id="UP000620124"/>
    </source>
</evidence>
<keyword evidence="7 9" id="KW-0408">Iron</keyword>
<dbReference type="Proteomes" id="UP000620124">
    <property type="component" value="Unassembled WGS sequence"/>
</dbReference>
<evidence type="ECO:0000256" key="3">
    <source>
        <dbReference type="ARBA" id="ARBA00010617"/>
    </source>
</evidence>
<keyword evidence="8 10" id="KW-0503">Monooxygenase</keyword>
<dbReference type="InterPro" id="IPR017972">
    <property type="entry name" value="Cyt_P450_CS"/>
</dbReference>
<evidence type="ECO:0000256" key="5">
    <source>
        <dbReference type="ARBA" id="ARBA00022723"/>
    </source>
</evidence>
<comment type="cofactor">
    <cofactor evidence="1 9">
        <name>heme</name>
        <dbReference type="ChEBI" id="CHEBI:30413"/>
    </cofactor>
</comment>
<evidence type="ECO:0000256" key="1">
    <source>
        <dbReference type="ARBA" id="ARBA00001971"/>
    </source>
</evidence>
<evidence type="ECO:0000256" key="9">
    <source>
        <dbReference type="PIRSR" id="PIRSR602401-1"/>
    </source>
</evidence>
<feature type="binding site" description="axial binding residue" evidence="9">
    <location>
        <position position="463"/>
    </location>
    <ligand>
        <name>heme</name>
        <dbReference type="ChEBI" id="CHEBI:30413"/>
    </ligand>
    <ligandPart>
        <name>Fe</name>
        <dbReference type="ChEBI" id="CHEBI:18248"/>
    </ligandPart>
</feature>
<comment type="similarity">
    <text evidence="3 10">Belongs to the cytochrome P450 family.</text>
</comment>
<gene>
    <name evidence="11" type="ORF">MVEN_00928400</name>
</gene>
<dbReference type="GO" id="GO:0004497">
    <property type="term" value="F:monooxygenase activity"/>
    <property type="evidence" value="ECO:0007669"/>
    <property type="project" value="UniProtKB-KW"/>
</dbReference>
<dbReference type="PRINTS" id="PR00463">
    <property type="entry name" value="EP450I"/>
</dbReference>
<dbReference type="Pfam" id="PF00067">
    <property type="entry name" value="p450"/>
    <property type="match status" value="1"/>
</dbReference>
<dbReference type="InterPro" id="IPR036396">
    <property type="entry name" value="Cyt_P450_sf"/>
</dbReference>
<dbReference type="AlphaFoldDB" id="A0A8H7CZI9"/>
<dbReference type="OrthoDB" id="2789670at2759"/>
<dbReference type="GO" id="GO:0016705">
    <property type="term" value="F:oxidoreductase activity, acting on paired donors, with incorporation or reduction of molecular oxygen"/>
    <property type="evidence" value="ECO:0007669"/>
    <property type="project" value="InterPro"/>
</dbReference>
<evidence type="ECO:0000256" key="4">
    <source>
        <dbReference type="ARBA" id="ARBA00022617"/>
    </source>
</evidence>
<reference evidence="11" key="1">
    <citation type="submission" date="2020-05" db="EMBL/GenBank/DDBJ databases">
        <title>Mycena genomes resolve the evolution of fungal bioluminescence.</title>
        <authorList>
            <person name="Tsai I.J."/>
        </authorList>
    </citation>
    <scope>NUCLEOTIDE SEQUENCE</scope>
    <source>
        <strain evidence="11">CCC161011</strain>
    </source>
</reference>
<comment type="caution">
    <text evidence="11">The sequence shown here is derived from an EMBL/GenBank/DDBJ whole genome shotgun (WGS) entry which is preliminary data.</text>
</comment>
<evidence type="ECO:0000256" key="6">
    <source>
        <dbReference type="ARBA" id="ARBA00023002"/>
    </source>
</evidence>